<keyword evidence="6" id="KW-1185">Reference proteome</keyword>
<evidence type="ECO:0000259" key="4">
    <source>
        <dbReference type="Pfam" id="PF16325"/>
    </source>
</evidence>
<evidence type="ECO:0000256" key="2">
    <source>
        <dbReference type="ARBA" id="ARBA00022801"/>
    </source>
</evidence>
<reference evidence="5 6" key="1">
    <citation type="submission" date="2016-08" db="EMBL/GenBank/DDBJ databases">
        <title>Novel Firmicute Genomes.</title>
        <authorList>
            <person name="Poppleton D.I."/>
            <person name="Gribaldo S."/>
        </authorList>
    </citation>
    <scope>NUCLEOTIDE SEQUENCE [LARGE SCALE GENOMIC DNA]</scope>
    <source>
        <strain evidence="5 6">RAOx-1</strain>
    </source>
</reference>
<organism evidence="5 6">
    <name type="scientific">Ammoniphilus oxalaticus</name>
    <dbReference type="NCBI Taxonomy" id="66863"/>
    <lineage>
        <taxon>Bacteria</taxon>
        <taxon>Bacillati</taxon>
        <taxon>Bacillota</taxon>
        <taxon>Bacilli</taxon>
        <taxon>Bacillales</taxon>
        <taxon>Paenibacillaceae</taxon>
        <taxon>Aneurinibacillus group</taxon>
        <taxon>Ammoniphilus</taxon>
    </lineage>
</organism>
<dbReference type="Pfam" id="PF16325">
    <property type="entry name" value="Peptidase_U32_C"/>
    <property type="match status" value="1"/>
</dbReference>
<dbReference type="EMBL" id="MCHY01000008">
    <property type="protein sequence ID" value="RKD23948.1"/>
    <property type="molecule type" value="Genomic_DNA"/>
</dbReference>
<dbReference type="PANTHER" id="PTHR30217">
    <property type="entry name" value="PEPTIDASE U32 FAMILY"/>
    <property type="match status" value="1"/>
</dbReference>
<dbReference type="AlphaFoldDB" id="A0A419SJ57"/>
<dbReference type="InterPro" id="IPR032525">
    <property type="entry name" value="Peptidase_U32_C"/>
</dbReference>
<keyword evidence="2" id="KW-0378">Hydrolase</keyword>
<dbReference type="InterPro" id="IPR051454">
    <property type="entry name" value="RNA/ubiquinone_mod_enzymes"/>
</dbReference>
<dbReference type="Pfam" id="PF01136">
    <property type="entry name" value="Peptidase_U32"/>
    <property type="match status" value="1"/>
</dbReference>
<dbReference type="Gene3D" id="2.40.30.10">
    <property type="entry name" value="Translation factors"/>
    <property type="match status" value="1"/>
</dbReference>
<dbReference type="GO" id="GO:0006508">
    <property type="term" value="P:proteolysis"/>
    <property type="evidence" value="ECO:0007669"/>
    <property type="project" value="UniProtKB-KW"/>
</dbReference>
<protein>
    <submittedName>
        <fullName evidence="5">Protease</fullName>
    </submittedName>
</protein>
<dbReference type="OrthoDB" id="9807498at2"/>
<gene>
    <name evidence="5" type="ORF">BEP19_05865</name>
</gene>
<dbReference type="RefSeq" id="WP_120189180.1">
    <property type="nucleotide sequence ID" value="NZ_MCHY01000008.1"/>
</dbReference>
<sequence>MSKTMEQAQPIKRGPILQKPEVLAPAGNLEKLKVAIHYGADAVYIGGQQFSLRANADNFSFEEMREGAEYVHAHNAKIYVAANIIAHNEDMKEVEAYFAKLYEVGIDAVIVADPALIESCKRGAPHLEIHLSTQASTTNWQSVKFWKEEGIARVVLAREVSFEEIREIKKNVDVEIEQFIHGAMCPAYSGRCVLSNHMTARDSNRGGCCHSCRWSYDMFEDPLQQATEEEFPLFTEGEAPFSFSSKDLSMIEHIPEIVESGIDSLKIEGRMKSIHYVATVVNAYRQAIDAYCADPDGYQLKKEWLEEVHKATHRSTTTGFFFDTPSAVDHLYQEAEVLAESEFAGIVLDYDAEHSIASIEQRNHFAVGQTVEFFGPNGLFFRQTAQQMWDEKGNKIDRAPHPLMVVNLKVDHPVSPLDIMRKLEDKS</sequence>
<accession>A0A419SJ57</accession>
<evidence type="ECO:0000313" key="6">
    <source>
        <dbReference type="Proteomes" id="UP000284219"/>
    </source>
</evidence>
<comment type="caution">
    <text evidence="5">The sequence shown here is derived from an EMBL/GenBank/DDBJ whole genome shotgun (WGS) entry which is preliminary data.</text>
</comment>
<name>A0A419SJ57_9BACL</name>
<evidence type="ECO:0000256" key="3">
    <source>
        <dbReference type="ARBA" id="ARBA00038374"/>
    </source>
</evidence>
<dbReference type="PROSITE" id="PS01276">
    <property type="entry name" value="PEPTIDASE_U32"/>
    <property type="match status" value="1"/>
</dbReference>
<proteinExistence type="inferred from homology"/>
<keyword evidence="1 5" id="KW-0645">Protease</keyword>
<dbReference type="Proteomes" id="UP000284219">
    <property type="component" value="Unassembled WGS sequence"/>
</dbReference>
<dbReference type="GO" id="GO:0008233">
    <property type="term" value="F:peptidase activity"/>
    <property type="evidence" value="ECO:0007669"/>
    <property type="project" value="UniProtKB-KW"/>
</dbReference>
<feature type="domain" description="Peptidase family U32 C-terminal" evidence="4">
    <location>
        <begin position="341"/>
        <end position="421"/>
    </location>
</feature>
<dbReference type="InterPro" id="IPR001539">
    <property type="entry name" value="Peptidase_U32"/>
</dbReference>
<comment type="similarity">
    <text evidence="3">Belongs to the peptidase U32 family.</text>
</comment>
<evidence type="ECO:0000313" key="5">
    <source>
        <dbReference type="EMBL" id="RKD23948.1"/>
    </source>
</evidence>
<dbReference type="PANTHER" id="PTHR30217:SF6">
    <property type="entry name" value="TRNA HYDROXYLATION PROTEIN P"/>
    <property type="match status" value="1"/>
</dbReference>
<evidence type="ECO:0000256" key="1">
    <source>
        <dbReference type="ARBA" id="ARBA00022670"/>
    </source>
</evidence>